<dbReference type="RefSeq" id="WP_103915588.1">
    <property type="nucleotide sequence ID" value="NZ_FNUV01000003.1"/>
</dbReference>
<organism evidence="10 11">
    <name type="scientific">Xylanibacter ruminicola</name>
    <name type="common">Prevotella ruminicola</name>
    <dbReference type="NCBI Taxonomy" id="839"/>
    <lineage>
        <taxon>Bacteria</taxon>
        <taxon>Pseudomonadati</taxon>
        <taxon>Bacteroidota</taxon>
        <taxon>Bacteroidia</taxon>
        <taxon>Bacteroidales</taxon>
        <taxon>Prevotellaceae</taxon>
        <taxon>Xylanibacter</taxon>
    </lineage>
</organism>
<dbReference type="CDD" id="cd07023">
    <property type="entry name" value="S49_Sppa_N_C"/>
    <property type="match status" value="1"/>
</dbReference>
<dbReference type="GO" id="GO:0016020">
    <property type="term" value="C:membrane"/>
    <property type="evidence" value="ECO:0007669"/>
    <property type="project" value="UniProtKB-SubCell"/>
</dbReference>
<evidence type="ECO:0000256" key="2">
    <source>
        <dbReference type="ARBA" id="ARBA00008683"/>
    </source>
</evidence>
<comment type="similarity">
    <text evidence="2">Belongs to the peptidase S49 family.</text>
</comment>
<feature type="transmembrane region" description="Helical" evidence="8">
    <location>
        <begin position="12"/>
        <end position="35"/>
    </location>
</feature>
<dbReference type="Pfam" id="PF01343">
    <property type="entry name" value="Peptidase_S49"/>
    <property type="match status" value="2"/>
</dbReference>
<dbReference type="SUPFAM" id="SSF52096">
    <property type="entry name" value="ClpP/crotonase"/>
    <property type="match status" value="2"/>
</dbReference>
<dbReference type="InterPro" id="IPR047217">
    <property type="entry name" value="S49_SppA_67K_type_N"/>
</dbReference>
<evidence type="ECO:0000256" key="1">
    <source>
        <dbReference type="ARBA" id="ARBA00004370"/>
    </source>
</evidence>
<dbReference type="EMBL" id="FNUV01000003">
    <property type="protein sequence ID" value="SEF76119.1"/>
    <property type="molecule type" value="Genomic_DNA"/>
</dbReference>
<evidence type="ECO:0000256" key="3">
    <source>
        <dbReference type="ARBA" id="ARBA00022670"/>
    </source>
</evidence>
<protein>
    <submittedName>
        <fullName evidence="10">Protease-4</fullName>
    </submittedName>
</protein>
<evidence type="ECO:0000313" key="10">
    <source>
        <dbReference type="EMBL" id="SEF76119.1"/>
    </source>
</evidence>
<keyword evidence="3 10" id="KW-0645">Protease</keyword>
<keyword evidence="8" id="KW-0812">Transmembrane</keyword>
<keyword evidence="4" id="KW-0378">Hydrolase</keyword>
<dbReference type="NCBIfam" id="TIGR00706">
    <property type="entry name" value="SppA_dom"/>
    <property type="match status" value="1"/>
</dbReference>
<dbReference type="Gene3D" id="6.20.330.10">
    <property type="match status" value="1"/>
</dbReference>
<feature type="active site" description="Nucleophile" evidence="7">
    <location>
        <position position="394"/>
    </location>
</feature>
<evidence type="ECO:0000256" key="4">
    <source>
        <dbReference type="ARBA" id="ARBA00022801"/>
    </source>
</evidence>
<dbReference type="InterPro" id="IPR002142">
    <property type="entry name" value="Peptidase_S49"/>
</dbReference>
<evidence type="ECO:0000256" key="6">
    <source>
        <dbReference type="ARBA" id="ARBA00023136"/>
    </source>
</evidence>
<dbReference type="InterPro" id="IPR047272">
    <property type="entry name" value="S49_SppA_C"/>
</dbReference>
<dbReference type="PANTHER" id="PTHR33209">
    <property type="entry name" value="PROTEASE 4"/>
    <property type="match status" value="1"/>
</dbReference>
<dbReference type="PIRSF" id="PIRSF001217">
    <property type="entry name" value="Protease_4_SppA"/>
    <property type="match status" value="1"/>
</dbReference>
<feature type="active site" description="Proton donor/acceptor" evidence="7">
    <location>
        <position position="193"/>
    </location>
</feature>
<proteinExistence type="inferred from homology"/>
<reference evidence="10 11" key="1">
    <citation type="submission" date="2016-10" db="EMBL/GenBank/DDBJ databases">
        <authorList>
            <person name="de Groot N.N."/>
        </authorList>
    </citation>
    <scope>NUCLEOTIDE SEQUENCE [LARGE SCALE GENOMIC DNA]</scope>
    <source>
        <strain evidence="10 11">AR32</strain>
    </source>
</reference>
<evidence type="ECO:0000256" key="7">
    <source>
        <dbReference type="PIRSR" id="PIRSR001217-1"/>
    </source>
</evidence>
<sequence>MKQFFKMTLATICGIAIFLVVSGLFFVISLVGMIASDSASTKVRDNSVFVIRLDGTVNERAESGSPLDAFLNMGDMSAMGLDDLKSCIKKAKNNDNIKGIYLEGGVASFDSPATAQQLRDALKDFKKSGKWIVAYADQYLQGAYYVASVADKIYLNAEGAIDFKGLGGKGEYYKGLFDKLGIKYQVAKVGKYKSYVESNTLTGMSEYDREQRTVLYNGIWQYWLKDIAESRKVTPEQLNKLADESIVAFLNTDDYVKAKLIDKVLFPEDIKAEIKGRLKLDEDDDVNQLSLADMLNVKTKNKMDGEKIAIYYAYGNIVDSDAMDLLSGSGHSIVGKSTAEDLRKLADDDDVKAVVFRVNSGGGSAVASEQIRHAIKLLKAKKPVVVSMGGAAASGGYWISSSANYIIAEPTTITGSIGIFGLIPNFSGLVTDKLGVTFDGVTTNKFTDYETNLILSKDNAEEMKQLQTYIDRGYQNFLNIVSEGRGLKPAEVDSIGQGRVWLATDAVKIKLVDKIGSLGDAVKKAAELAKLDEYYTSAYPTKGSWLDQFMSSEEKGSYLDSKLRQELQVLLGDLYEPLMEIRQTVKDGSVIQARMLEDIRVK</sequence>
<keyword evidence="8" id="KW-1133">Transmembrane helix</keyword>
<dbReference type="GO" id="GO:0008236">
    <property type="term" value="F:serine-type peptidase activity"/>
    <property type="evidence" value="ECO:0007669"/>
    <property type="project" value="UniProtKB-KW"/>
</dbReference>
<name>A0A1H5UM07_XYLRU</name>
<evidence type="ECO:0000256" key="8">
    <source>
        <dbReference type="SAM" id="Phobius"/>
    </source>
</evidence>
<feature type="domain" description="Peptidase S49" evidence="9">
    <location>
        <begin position="377"/>
        <end position="531"/>
    </location>
</feature>
<accession>A0A1H5UM07</accession>
<dbReference type="AlphaFoldDB" id="A0A1H5UM07"/>
<gene>
    <name evidence="10" type="ORF">SAMN05216354_1558</name>
</gene>
<dbReference type="GO" id="GO:0006465">
    <property type="term" value="P:signal peptide processing"/>
    <property type="evidence" value="ECO:0007669"/>
    <property type="project" value="InterPro"/>
</dbReference>
<dbReference type="Gene3D" id="3.90.226.10">
    <property type="entry name" value="2-enoyl-CoA Hydratase, Chain A, domain 1"/>
    <property type="match status" value="3"/>
</dbReference>
<dbReference type="InterPro" id="IPR004634">
    <property type="entry name" value="Pept_S49_pIV"/>
</dbReference>
<dbReference type="PANTHER" id="PTHR33209:SF1">
    <property type="entry name" value="PEPTIDASE S49 DOMAIN-CONTAINING PROTEIN"/>
    <property type="match status" value="1"/>
</dbReference>
<dbReference type="InterPro" id="IPR029045">
    <property type="entry name" value="ClpP/crotonase-like_dom_sf"/>
</dbReference>
<feature type="domain" description="Peptidase S49" evidence="9">
    <location>
        <begin position="125"/>
        <end position="276"/>
    </location>
</feature>
<keyword evidence="5" id="KW-0720">Serine protease</keyword>
<evidence type="ECO:0000259" key="9">
    <source>
        <dbReference type="Pfam" id="PF01343"/>
    </source>
</evidence>
<dbReference type="CDD" id="cd07018">
    <property type="entry name" value="S49_SppA_67K_type"/>
    <property type="match status" value="1"/>
</dbReference>
<evidence type="ECO:0000256" key="5">
    <source>
        <dbReference type="ARBA" id="ARBA00022825"/>
    </source>
</evidence>
<dbReference type="InterPro" id="IPR004635">
    <property type="entry name" value="Pept_S49_SppA"/>
</dbReference>
<keyword evidence="6 8" id="KW-0472">Membrane</keyword>
<dbReference type="NCBIfam" id="TIGR00705">
    <property type="entry name" value="SppA_67K"/>
    <property type="match status" value="1"/>
</dbReference>
<comment type="subcellular location">
    <subcellularLocation>
        <location evidence="1">Membrane</location>
    </subcellularLocation>
</comment>
<dbReference type="Proteomes" id="UP000236735">
    <property type="component" value="Unassembled WGS sequence"/>
</dbReference>
<evidence type="ECO:0000313" key="11">
    <source>
        <dbReference type="Proteomes" id="UP000236735"/>
    </source>
</evidence>